<dbReference type="GO" id="GO:0043130">
    <property type="term" value="F:ubiquitin binding"/>
    <property type="evidence" value="ECO:0007669"/>
    <property type="project" value="TreeGrafter"/>
</dbReference>
<dbReference type="InterPro" id="IPR016563">
    <property type="entry name" value="Npl4"/>
</dbReference>
<sequence length="150" mass="16765">NLKIAADLGLEPVGWAVTTLPRDDPAYGGEVFLSAREVRQAARFQLKYCDKLGHSRFVTMVFQYNKQGHIEPKAYQISDQGVALERDGIIEEGSKIGFLKPRIAKKGDLLSSVIYKNKVVKPGDDFLPDELLVKVVPMKPHNPQPGFKFL</sequence>
<protein>
    <recommendedName>
        <fullName evidence="1">Nuclear pore localisation protein NPL4 C-terminal domain-containing protein</fullName>
    </recommendedName>
</protein>
<organism evidence="2 3">
    <name type="scientific">Beta vulgaris subsp. vulgaris</name>
    <name type="common">Beet</name>
    <dbReference type="NCBI Taxonomy" id="3555"/>
    <lineage>
        <taxon>Eukaryota</taxon>
        <taxon>Viridiplantae</taxon>
        <taxon>Streptophyta</taxon>
        <taxon>Embryophyta</taxon>
        <taxon>Tracheophyta</taxon>
        <taxon>Spermatophyta</taxon>
        <taxon>Magnoliopsida</taxon>
        <taxon>eudicotyledons</taxon>
        <taxon>Gunneridae</taxon>
        <taxon>Pentapetalae</taxon>
        <taxon>Caryophyllales</taxon>
        <taxon>Chenopodiaceae</taxon>
        <taxon>Betoideae</taxon>
        <taxon>Beta</taxon>
    </lineage>
</organism>
<reference evidence="2 3" key="1">
    <citation type="journal article" date="2014" name="Nature">
        <title>The genome of the recently domesticated crop plant sugar beet (Beta vulgaris).</title>
        <authorList>
            <person name="Dohm J.C."/>
            <person name="Minoche A.E."/>
            <person name="Holtgrawe D."/>
            <person name="Capella-Gutierrez S."/>
            <person name="Zakrzewski F."/>
            <person name="Tafer H."/>
            <person name="Rupp O."/>
            <person name="Sorensen T.R."/>
            <person name="Stracke R."/>
            <person name="Reinhardt R."/>
            <person name="Goesmann A."/>
            <person name="Kraft T."/>
            <person name="Schulz B."/>
            <person name="Stadler P.F."/>
            <person name="Schmidt T."/>
            <person name="Gabaldon T."/>
            <person name="Lehrach H."/>
            <person name="Weisshaar B."/>
            <person name="Himmelbauer H."/>
        </authorList>
    </citation>
    <scope>NUCLEOTIDE SEQUENCE [LARGE SCALE GENOMIC DNA]</scope>
    <source>
        <tissue evidence="2">Taproot</tissue>
    </source>
</reference>
<evidence type="ECO:0000259" key="1">
    <source>
        <dbReference type="Pfam" id="PF05021"/>
    </source>
</evidence>
<gene>
    <name evidence="2" type="ORF">BVRB_031770</name>
</gene>
<dbReference type="Pfam" id="PF05021">
    <property type="entry name" value="NPL4"/>
    <property type="match status" value="1"/>
</dbReference>
<accession>A0A0J8AX41</accession>
<dbReference type="EMBL" id="KQ103085">
    <property type="protein sequence ID" value="KMS93409.1"/>
    <property type="molecule type" value="Genomic_DNA"/>
</dbReference>
<dbReference type="GO" id="GO:0031625">
    <property type="term" value="F:ubiquitin protein ligase binding"/>
    <property type="evidence" value="ECO:0007669"/>
    <property type="project" value="TreeGrafter"/>
</dbReference>
<dbReference type="OrthoDB" id="10251089at2759"/>
<name>A0A0J8AX41_BETVV</name>
<keyword evidence="3" id="KW-1185">Reference proteome</keyword>
<dbReference type="InterPro" id="IPR007717">
    <property type="entry name" value="NPL4_C"/>
</dbReference>
<feature type="non-terminal residue" evidence="2">
    <location>
        <position position="150"/>
    </location>
</feature>
<dbReference type="Gramene" id="KMS93409">
    <property type="protein sequence ID" value="KMS93409"/>
    <property type="gene ID" value="BVRB_031770"/>
</dbReference>
<feature type="domain" description="Nuclear pore localisation protein NPL4 C-terminal" evidence="1">
    <location>
        <begin position="3"/>
        <end position="117"/>
    </location>
</feature>
<dbReference type="GO" id="GO:0005634">
    <property type="term" value="C:nucleus"/>
    <property type="evidence" value="ECO:0007669"/>
    <property type="project" value="TreeGrafter"/>
</dbReference>
<evidence type="ECO:0000313" key="2">
    <source>
        <dbReference type="EMBL" id="KMS93409.1"/>
    </source>
</evidence>
<feature type="non-terminal residue" evidence="2">
    <location>
        <position position="1"/>
    </location>
</feature>
<evidence type="ECO:0000313" key="3">
    <source>
        <dbReference type="Proteomes" id="UP000035740"/>
    </source>
</evidence>
<dbReference type="PANTHER" id="PTHR12710:SF0">
    <property type="entry name" value="NUCLEAR PROTEIN LOCALIZATION PROTEIN 4 HOMOLOG"/>
    <property type="match status" value="1"/>
</dbReference>
<dbReference type="GO" id="GO:0006511">
    <property type="term" value="P:ubiquitin-dependent protein catabolic process"/>
    <property type="evidence" value="ECO:0007669"/>
    <property type="project" value="InterPro"/>
</dbReference>
<dbReference type="AlphaFoldDB" id="A0A0J8AX41"/>
<proteinExistence type="predicted"/>
<dbReference type="PANTHER" id="PTHR12710">
    <property type="entry name" value="NUCLEAR PROTEIN LOCALIZATION 4"/>
    <property type="match status" value="1"/>
</dbReference>
<dbReference type="Proteomes" id="UP000035740">
    <property type="component" value="Unassembled WGS sequence"/>
</dbReference>